<evidence type="ECO:0000259" key="6">
    <source>
        <dbReference type="Pfam" id="PF13742"/>
    </source>
</evidence>
<evidence type="ECO:0000313" key="7">
    <source>
        <dbReference type="EMBL" id="CAB4917093.1"/>
    </source>
</evidence>
<evidence type="ECO:0000256" key="2">
    <source>
        <dbReference type="ARBA" id="ARBA00022722"/>
    </source>
</evidence>
<proteinExistence type="inferred from homology"/>
<reference evidence="7" key="1">
    <citation type="submission" date="2020-05" db="EMBL/GenBank/DDBJ databases">
        <authorList>
            <person name="Chiriac C."/>
            <person name="Salcher M."/>
            <person name="Ghai R."/>
            <person name="Kavagutti S V."/>
        </authorList>
    </citation>
    <scope>NUCLEOTIDE SEQUENCE</scope>
</reference>
<evidence type="ECO:0000256" key="3">
    <source>
        <dbReference type="ARBA" id="ARBA00022801"/>
    </source>
</evidence>
<dbReference type="InterPro" id="IPR003753">
    <property type="entry name" value="Exonuc_VII_L"/>
</dbReference>
<gene>
    <name evidence="7" type="ORF">UFOPK3720_00029</name>
</gene>
<dbReference type="GO" id="GO:0003676">
    <property type="term" value="F:nucleic acid binding"/>
    <property type="evidence" value="ECO:0007669"/>
    <property type="project" value="InterPro"/>
</dbReference>
<feature type="domain" description="OB-fold nucleic acid binding" evidence="6">
    <location>
        <begin position="30"/>
        <end position="123"/>
    </location>
</feature>
<dbReference type="AlphaFoldDB" id="A0A6J7HIZ4"/>
<dbReference type="InterPro" id="IPR025824">
    <property type="entry name" value="OB-fold_nuc-bd_dom"/>
</dbReference>
<evidence type="ECO:0000256" key="4">
    <source>
        <dbReference type="ARBA" id="ARBA00022839"/>
    </source>
</evidence>
<dbReference type="PANTHER" id="PTHR30008">
    <property type="entry name" value="EXODEOXYRIBONUCLEASE 7 LARGE SUBUNIT"/>
    <property type="match status" value="1"/>
</dbReference>
<sequence length="406" mass="43710">MGLLRANDRASRSPRLAVAFESSPEKPAPVRTVSRMLSDWIGRLGPIWIDGQVAEFRPRPGARNVYLILRDPDVDMSLTVVADAALVGSVLPAIEAGQRVLVLARPEFWSGRGSLQMRAKEIRPVGIGELLAQLERLKGVLAAEGLFSPARKRPLPFIPNRVGLICGRASAAMTDVLVNASERWPGVQFEVREVAVQGVAAVPAVTEALAELDSHPDVDVIVIARGGGSVEDLLPFSNESLVRAVAACRTPVVSAIGHEQDSPLLDLVADIRASTPTDAAKRIVPSLREQQDLIAGMRRRLTTQLAHRLDRERATLADRQQRSSRLLRHLIDRSSSDIEHLAARVRALSPAATLDRGYAIVTSADGAIVRDEQQVAIGSDIRVRVASGAFAATRVPEPATTTGSSQ</sequence>
<dbReference type="NCBIfam" id="TIGR00237">
    <property type="entry name" value="xseA"/>
    <property type="match status" value="1"/>
</dbReference>
<dbReference type="GO" id="GO:0009318">
    <property type="term" value="C:exodeoxyribonuclease VII complex"/>
    <property type="evidence" value="ECO:0007669"/>
    <property type="project" value="InterPro"/>
</dbReference>
<evidence type="ECO:0000259" key="5">
    <source>
        <dbReference type="Pfam" id="PF02601"/>
    </source>
</evidence>
<dbReference type="InterPro" id="IPR020579">
    <property type="entry name" value="Exonuc_VII_lsu_C"/>
</dbReference>
<dbReference type="GO" id="GO:0006308">
    <property type="term" value="P:DNA catabolic process"/>
    <property type="evidence" value="ECO:0007669"/>
    <property type="project" value="InterPro"/>
</dbReference>
<accession>A0A6J7HIZ4</accession>
<dbReference type="PANTHER" id="PTHR30008:SF0">
    <property type="entry name" value="EXODEOXYRIBONUCLEASE 7 LARGE SUBUNIT"/>
    <property type="match status" value="1"/>
</dbReference>
<dbReference type="GO" id="GO:0008855">
    <property type="term" value="F:exodeoxyribonuclease VII activity"/>
    <property type="evidence" value="ECO:0007669"/>
    <property type="project" value="InterPro"/>
</dbReference>
<dbReference type="Pfam" id="PF02601">
    <property type="entry name" value="Exonuc_VII_L"/>
    <property type="match status" value="1"/>
</dbReference>
<keyword evidence="1" id="KW-0963">Cytoplasm</keyword>
<dbReference type="Pfam" id="PF13742">
    <property type="entry name" value="tRNA_anti_2"/>
    <property type="match status" value="1"/>
</dbReference>
<dbReference type="HAMAP" id="MF_00378">
    <property type="entry name" value="Exonuc_7_L"/>
    <property type="match status" value="1"/>
</dbReference>
<keyword evidence="4" id="KW-0269">Exonuclease</keyword>
<name>A0A6J7HIZ4_9ZZZZ</name>
<keyword evidence="3" id="KW-0378">Hydrolase</keyword>
<dbReference type="CDD" id="cd04489">
    <property type="entry name" value="ExoVII_LU_OBF"/>
    <property type="match status" value="1"/>
</dbReference>
<keyword evidence="2" id="KW-0540">Nuclease</keyword>
<protein>
    <submittedName>
        <fullName evidence="7">Unannotated protein</fullName>
    </submittedName>
</protein>
<feature type="domain" description="Exonuclease VII large subunit C-terminal" evidence="5">
    <location>
        <begin position="146"/>
        <end position="321"/>
    </location>
</feature>
<organism evidence="7">
    <name type="scientific">freshwater metagenome</name>
    <dbReference type="NCBI Taxonomy" id="449393"/>
    <lineage>
        <taxon>unclassified sequences</taxon>
        <taxon>metagenomes</taxon>
        <taxon>ecological metagenomes</taxon>
    </lineage>
</organism>
<evidence type="ECO:0000256" key="1">
    <source>
        <dbReference type="ARBA" id="ARBA00022490"/>
    </source>
</evidence>
<dbReference type="EMBL" id="CAFBNB010000003">
    <property type="protein sequence ID" value="CAB4917093.1"/>
    <property type="molecule type" value="Genomic_DNA"/>
</dbReference>